<evidence type="ECO:0000256" key="3">
    <source>
        <dbReference type="ARBA" id="ARBA00022741"/>
    </source>
</evidence>
<proteinExistence type="inferred from homology"/>
<dbReference type="GO" id="GO:0016301">
    <property type="term" value="F:kinase activity"/>
    <property type="evidence" value="ECO:0007669"/>
    <property type="project" value="UniProtKB-KW"/>
</dbReference>
<name>A0A1I5QHQ1_9PSEU</name>
<protein>
    <submittedName>
        <fullName evidence="7">Fructokinase</fullName>
    </submittedName>
</protein>
<dbReference type="CDD" id="cd01167">
    <property type="entry name" value="bac_FRK"/>
    <property type="match status" value="1"/>
</dbReference>
<dbReference type="SUPFAM" id="SSF53613">
    <property type="entry name" value="Ribokinase-like"/>
    <property type="match status" value="1"/>
</dbReference>
<dbReference type="RefSeq" id="WP_092529354.1">
    <property type="nucleotide sequence ID" value="NZ_FOWW01000002.1"/>
</dbReference>
<sequence>MIVVGGEALVDLVPDAFAEMSTVENGLRPLWPRLGGGPYNTALAAGRLGAPVAFLSRLSTDRFGDALLRRLHSSTVDTSLVQRGPEPTTLAVVALDDHGTARYTFYTEGTADRLVADPGPLPAEVSALSLGTLGMVLEPGASTYEVLLRRAAAAGTLTVLDPNIRADLIADPPAYRARFASWLPDVGLLKLSVDDAAWLADGVDPEAAARSWVDDAGVRAVVLTWGAGGLSVLTATGVSVRVPVVPARVVDTIGAGDTVHGALLAWLHGHRVADPASLGEREWRAALRFAARAAAITVSRRGAEPPAAAELDLAQC</sequence>
<dbReference type="InterPro" id="IPR029056">
    <property type="entry name" value="Ribokinase-like"/>
</dbReference>
<keyword evidence="8" id="KW-1185">Reference proteome</keyword>
<dbReference type="PROSITE" id="PS00584">
    <property type="entry name" value="PFKB_KINASES_2"/>
    <property type="match status" value="1"/>
</dbReference>
<evidence type="ECO:0000256" key="5">
    <source>
        <dbReference type="ARBA" id="ARBA00022840"/>
    </source>
</evidence>
<reference evidence="8" key="1">
    <citation type="submission" date="2016-10" db="EMBL/GenBank/DDBJ databases">
        <authorList>
            <person name="Varghese N."/>
            <person name="Submissions S."/>
        </authorList>
    </citation>
    <scope>NUCLEOTIDE SEQUENCE [LARGE SCALE GENOMIC DNA]</scope>
    <source>
        <strain evidence="8">CGMCC 4.5579</strain>
    </source>
</reference>
<evidence type="ECO:0000256" key="2">
    <source>
        <dbReference type="ARBA" id="ARBA00022679"/>
    </source>
</evidence>
<evidence type="ECO:0000256" key="1">
    <source>
        <dbReference type="ARBA" id="ARBA00010688"/>
    </source>
</evidence>
<feature type="domain" description="Carbohydrate kinase PfkB" evidence="6">
    <location>
        <begin position="3"/>
        <end position="306"/>
    </location>
</feature>
<dbReference type="InterPro" id="IPR011611">
    <property type="entry name" value="PfkB_dom"/>
</dbReference>
<evidence type="ECO:0000259" key="6">
    <source>
        <dbReference type="Pfam" id="PF00294"/>
    </source>
</evidence>
<dbReference type="PANTHER" id="PTHR43085">
    <property type="entry name" value="HEXOKINASE FAMILY MEMBER"/>
    <property type="match status" value="1"/>
</dbReference>
<dbReference type="OrthoDB" id="9795789at2"/>
<evidence type="ECO:0000313" key="7">
    <source>
        <dbReference type="EMBL" id="SFP45627.1"/>
    </source>
</evidence>
<comment type="similarity">
    <text evidence="1">Belongs to the carbohydrate kinase PfkB family.</text>
</comment>
<dbReference type="Pfam" id="PF00294">
    <property type="entry name" value="PfkB"/>
    <property type="match status" value="1"/>
</dbReference>
<evidence type="ECO:0000256" key="4">
    <source>
        <dbReference type="ARBA" id="ARBA00022777"/>
    </source>
</evidence>
<dbReference type="InterPro" id="IPR002173">
    <property type="entry name" value="Carboh/pur_kinase_PfkB_CS"/>
</dbReference>
<accession>A0A1I5QHQ1</accession>
<dbReference type="AlphaFoldDB" id="A0A1I5QHQ1"/>
<keyword evidence="5" id="KW-0067">ATP-binding</keyword>
<dbReference type="Proteomes" id="UP000198727">
    <property type="component" value="Unassembled WGS sequence"/>
</dbReference>
<dbReference type="EMBL" id="FOWW01000002">
    <property type="protein sequence ID" value="SFP45627.1"/>
    <property type="molecule type" value="Genomic_DNA"/>
</dbReference>
<dbReference type="PANTHER" id="PTHR43085:SF1">
    <property type="entry name" value="PSEUDOURIDINE KINASE-RELATED"/>
    <property type="match status" value="1"/>
</dbReference>
<keyword evidence="3" id="KW-0547">Nucleotide-binding</keyword>
<keyword evidence="4 7" id="KW-0418">Kinase</keyword>
<organism evidence="7 8">
    <name type="scientific">Amycolatopsis arida</name>
    <dbReference type="NCBI Taxonomy" id="587909"/>
    <lineage>
        <taxon>Bacteria</taxon>
        <taxon>Bacillati</taxon>
        <taxon>Actinomycetota</taxon>
        <taxon>Actinomycetes</taxon>
        <taxon>Pseudonocardiales</taxon>
        <taxon>Pseudonocardiaceae</taxon>
        <taxon>Amycolatopsis</taxon>
    </lineage>
</organism>
<dbReference type="GO" id="GO:0005524">
    <property type="term" value="F:ATP binding"/>
    <property type="evidence" value="ECO:0007669"/>
    <property type="project" value="UniProtKB-KW"/>
</dbReference>
<evidence type="ECO:0000313" key="8">
    <source>
        <dbReference type="Proteomes" id="UP000198727"/>
    </source>
</evidence>
<dbReference type="InterPro" id="IPR050306">
    <property type="entry name" value="PfkB_Carbo_kinase"/>
</dbReference>
<dbReference type="STRING" id="587909.SAMN05421810_102639"/>
<dbReference type="Gene3D" id="3.40.1190.20">
    <property type="match status" value="1"/>
</dbReference>
<keyword evidence="2" id="KW-0808">Transferase</keyword>
<gene>
    <name evidence="7" type="ORF">SAMN05421810_102639</name>
</gene>